<organism evidence="1">
    <name type="scientific">Heterocapsa rotundata</name>
    <name type="common">Dinoflagellate</name>
    <name type="synonym">Amphidinium rotundatum</name>
    <dbReference type="NCBI Taxonomy" id="89963"/>
    <lineage>
        <taxon>Eukaryota</taxon>
        <taxon>Sar</taxon>
        <taxon>Alveolata</taxon>
        <taxon>Dinophyceae</taxon>
        <taxon>Peridiniales</taxon>
        <taxon>Heterocapsaceae</taxon>
        <taxon>Heterocapsa</taxon>
    </lineage>
</organism>
<name>A8I1Y4_HETRO</name>
<reference evidence="1" key="1">
    <citation type="journal article" date="2008" name="J. Phycol.">
        <title>mRNA EDITING AND SPLICED-LEADER RNA TRANS-SPLICING GROUPS OXYRRHIS, NOCTILUCA, HETEROCAPSA, AND AMPHIDINIUM AS BASAL LINEAGES OF DINOFLAGELLATES.</title>
        <authorList>
            <person name="Zhang H."/>
            <person name="Lin S."/>
        </authorList>
    </citation>
    <scope>NUCLEOTIDE SEQUENCE</scope>
    <source>
        <strain evidence="1">CCMP1975</strain>
    </source>
</reference>
<dbReference type="EMBL" id="EU153228">
    <property type="protein sequence ID" value="ABV72568.1"/>
    <property type="molecule type" value="mRNA"/>
</dbReference>
<evidence type="ECO:0000313" key="1">
    <source>
        <dbReference type="EMBL" id="ABV72568.1"/>
    </source>
</evidence>
<protein>
    <submittedName>
        <fullName evidence="1">Uncharacterized protein</fullName>
    </submittedName>
</protein>
<sequence>MARKSIMMPMLLAAAGCVGVFNTAFVGQKQPALRSSVMARQAGVYEVFVTASSVGMRTRMNVTPETTIDSIVEDARKSLGFDQSFLSSSDFNVYLKDDEDTPIKGKMGDMELKPWGPEGIELHVKYEPKACARS</sequence>
<proteinExistence type="evidence at transcript level"/>
<accession>A8I1Y4</accession>
<dbReference type="AlphaFoldDB" id="A8I1Y4"/>
<dbReference type="PROSITE" id="PS51257">
    <property type="entry name" value="PROKAR_LIPOPROTEIN"/>
    <property type="match status" value="1"/>
</dbReference>